<dbReference type="AlphaFoldDB" id="F8NHX1"/>
<dbReference type="PRINTS" id="PR01042">
    <property type="entry name" value="TRNASYNTHASP"/>
</dbReference>
<accession>F8NHX1</accession>
<evidence type="ECO:0000256" key="4">
    <source>
        <dbReference type="ARBA" id="ARBA00022741"/>
    </source>
</evidence>
<dbReference type="InterPro" id="IPR006195">
    <property type="entry name" value="aa-tRNA-synth_II"/>
</dbReference>
<keyword evidence="3" id="KW-0436">Ligase</keyword>
<dbReference type="GO" id="GO:0006421">
    <property type="term" value="P:asparaginyl-tRNA aminoacylation"/>
    <property type="evidence" value="ECO:0007669"/>
    <property type="project" value="InterPro"/>
</dbReference>
<evidence type="ECO:0000256" key="7">
    <source>
        <dbReference type="ARBA" id="ARBA00023146"/>
    </source>
</evidence>
<evidence type="ECO:0000256" key="1">
    <source>
        <dbReference type="ARBA" id="ARBA00008226"/>
    </source>
</evidence>
<dbReference type="GO" id="GO:0003676">
    <property type="term" value="F:nucleic acid binding"/>
    <property type="evidence" value="ECO:0007669"/>
    <property type="project" value="InterPro"/>
</dbReference>
<dbReference type="GO" id="GO:0005739">
    <property type="term" value="C:mitochondrion"/>
    <property type="evidence" value="ECO:0007669"/>
    <property type="project" value="TreeGrafter"/>
</dbReference>
<dbReference type="PROSITE" id="PS50862">
    <property type="entry name" value="AA_TRNA_LIGASE_II"/>
    <property type="match status" value="1"/>
</dbReference>
<dbReference type="SUPFAM" id="SSF55681">
    <property type="entry name" value="Class II aaRS and biotin synthetases"/>
    <property type="match status" value="1"/>
</dbReference>
<evidence type="ECO:0000256" key="3">
    <source>
        <dbReference type="ARBA" id="ARBA00022598"/>
    </source>
</evidence>
<dbReference type="NCBIfam" id="NF003037">
    <property type="entry name" value="PRK03932.1"/>
    <property type="match status" value="1"/>
</dbReference>
<dbReference type="RefSeq" id="XP_007313723.1">
    <property type="nucleotide sequence ID" value="XM_007313661.1"/>
</dbReference>
<dbReference type="GO" id="GO:0004816">
    <property type="term" value="F:asparagine-tRNA ligase activity"/>
    <property type="evidence" value="ECO:0007669"/>
    <property type="project" value="UniProtKB-EC"/>
</dbReference>
<dbReference type="NCBIfam" id="TIGR00457">
    <property type="entry name" value="asnS"/>
    <property type="match status" value="1"/>
</dbReference>
<gene>
    <name evidence="11" type="ORF">SERLADRAFT_457275</name>
</gene>
<dbReference type="SUPFAM" id="SSF50249">
    <property type="entry name" value="Nucleic acid-binding proteins"/>
    <property type="match status" value="1"/>
</dbReference>
<dbReference type="KEGG" id="sla:SERLADRAFT_457275"/>
<dbReference type="HOGENOM" id="CLU_004553_2_0_1"/>
<keyword evidence="7" id="KW-0030">Aminoacyl-tRNA synthetase</keyword>
<dbReference type="EMBL" id="GL945429">
    <property type="protein sequence ID" value="EGO29481.1"/>
    <property type="molecule type" value="Genomic_DNA"/>
</dbReference>
<keyword evidence="4" id="KW-0547">Nucleotide-binding</keyword>
<dbReference type="GO" id="GO:0005524">
    <property type="term" value="F:ATP binding"/>
    <property type="evidence" value="ECO:0007669"/>
    <property type="project" value="UniProtKB-KW"/>
</dbReference>
<evidence type="ECO:0000313" key="11">
    <source>
        <dbReference type="EMBL" id="EGO29481.1"/>
    </source>
</evidence>
<dbReference type="CDD" id="cd04318">
    <property type="entry name" value="EcAsnRS_like_N"/>
    <property type="match status" value="1"/>
</dbReference>
<dbReference type="InterPro" id="IPR002312">
    <property type="entry name" value="Asp/Asn-tRNA-synth_IIb"/>
</dbReference>
<dbReference type="InterPro" id="IPR004365">
    <property type="entry name" value="NA-bd_OB_tRNA"/>
</dbReference>
<dbReference type="OrthoDB" id="1931232at2759"/>
<name>F8NHX1_SERL9</name>
<evidence type="ECO:0000256" key="2">
    <source>
        <dbReference type="ARBA" id="ARBA00012816"/>
    </source>
</evidence>
<reference evidence="11" key="1">
    <citation type="submission" date="2011-04" db="EMBL/GenBank/DDBJ databases">
        <title>Evolution of plant cell wall degrading machinery underlies the functional diversity of forest fungi.</title>
        <authorList>
            <consortium name="US DOE Joint Genome Institute (JGI-PGF)"/>
            <person name="Eastwood D.C."/>
            <person name="Floudas D."/>
            <person name="Binder M."/>
            <person name="Majcherczyk A."/>
            <person name="Schneider P."/>
            <person name="Aerts A."/>
            <person name="Asiegbu F.O."/>
            <person name="Baker S.E."/>
            <person name="Barry K."/>
            <person name="Bendiksby M."/>
            <person name="Blumentritt M."/>
            <person name="Coutinho P.M."/>
            <person name="Cullen D."/>
            <person name="Cullen D."/>
            <person name="Gathman A."/>
            <person name="Goodell B."/>
            <person name="Henrissat B."/>
            <person name="Ihrmark K."/>
            <person name="Kauserud H."/>
            <person name="Kohler A."/>
            <person name="LaButti K."/>
            <person name="Lapidus A."/>
            <person name="Lavin J.L."/>
            <person name="Lee Y.-H."/>
            <person name="Lindquist E."/>
            <person name="Lilly W."/>
            <person name="Lucas S."/>
            <person name="Morin E."/>
            <person name="Murat C."/>
            <person name="Oguiza J.A."/>
            <person name="Park J."/>
            <person name="Pisabarro A.G."/>
            <person name="Riley R."/>
            <person name="Rosling A."/>
            <person name="Salamov A."/>
            <person name="Schmidt O."/>
            <person name="Schmutz J."/>
            <person name="Skrede I."/>
            <person name="Stenlid J."/>
            <person name="Wiebenga A."/>
            <person name="Xie X."/>
            <person name="Kues U."/>
            <person name="Hibbett D.S."/>
            <person name="Hoffmeister D."/>
            <person name="Hogberg N."/>
            <person name="Martin F."/>
            <person name="Grigoriev I.V."/>
            <person name="Watkinson S.C."/>
        </authorList>
    </citation>
    <scope>NUCLEOTIDE SEQUENCE</scope>
    <source>
        <strain evidence="11">S7.9</strain>
    </source>
</reference>
<dbReference type="Gene3D" id="2.40.50.140">
    <property type="entry name" value="Nucleic acid-binding proteins"/>
    <property type="match status" value="1"/>
</dbReference>
<evidence type="ECO:0000259" key="10">
    <source>
        <dbReference type="PROSITE" id="PS50862"/>
    </source>
</evidence>
<evidence type="ECO:0000256" key="6">
    <source>
        <dbReference type="ARBA" id="ARBA00022917"/>
    </source>
</evidence>
<protein>
    <recommendedName>
        <fullName evidence="9">Asparagine--tRNA ligase, mitochondrial</fullName>
        <ecNumber evidence="2">6.1.1.22</ecNumber>
    </recommendedName>
    <alternativeName>
        <fullName evidence="8">Asparaginyl-tRNA synthetase</fullName>
    </alternativeName>
</protein>
<dbReference type="PANTHER" id="PTHR22594:SF34">
    <property type="entry name" value="ASPARAGINE--TRNA LIGASE, MITOCHONDRIAL-RELATED"/>
    <property type="match status" value="1"/>
</dbReference>
<keyword evidence="5" id="KW-0067">ATP-binding</keyword>
<evidence type="ECO:0000256" key="9">
    <source>
        <dbReference type="ARBA" id="ARBA00068798"/>
    </source>
</evidence>
<evidence type="ECO:0000256" key="5">
    <source>
        <dbReference type="ARBA" id="ARBA00022840"/>
    </source>
</evidence>
<dbReference type="InterPro" id="IPR012340">
    <property type="entry name" value="NA-bd_OB-fold"/>
</dbReference>
<dbReference type="GeneID" id="18817494"/>
<dbReference type="InterPro" id="IPR045864">
    <property type="entry name" value="aa-tRNA-synth_II/BPL/LPL"/>
</dbReference>
<evidence type="ECO:0000256" key="8">
    <source>
        <dbReference type="ARBA" id="ARBA00029886"/>
    </source>
</evidence>
<dbReference type="Pfam" id="PF00152">
    <property type="entry name" value="tRNA-synt_2"/>
    <property type="match status" value="1"/>
</dbReference>
<organism>
    <name type="scientific">Serpula lacrymans var. lacrymans (strain S7.9)</name>
    <name type="common">Dry rot fungus</name>
    <dbReference type="NCBI Taxonomy" id="578457"/>
    <lineage>
        <taxon>Eukaryota</taxon>
        <taxon>Fungi</taxon>
        <taxon>Dikarya</taxon>
        <taxon>Basidiomycota</taxon>
        <taxon>Agaricomycotina</taxon>
        <taxon>Agaricomycetes</taxon>
        <taxon>Agaricomycetidae</taxon>
        <taxon>Boletales</taxon>
        <taxon>Coniophorineae</taxon>
        <taxon>Serpulaceae</taxon>
        <taxon>Serpula</taxon>
    </lineage>
</organism>
<keyword evidence="6" id="KW-0648">Protein biosynthesis</keyword>
<dbReference type="PANTHER" id="PTHR22594">
    <property type="entry name" value="ASPARTYL/LYSYL-TRNA SYNTHETASE"/>
    <property type="match status" value="1"/>
</dbReference>
<dbReference type="Pfam" id="PF01336">
    <property type="entry name" value="tRNA_anti-codon"/>
    <property type="match status" value="1"/>
</dbReference>
<sequence>MLFRRLASTSSLPLTIRQLLLSANKCENTSPVQVHGWIKSVRRQKNVAFAVVSDGTFAPGLQAVLSTSKIPKNLTNGASVRLNGTLVKSRGSGQERELQVDTVEVIGECDPETYPIQKQALSVEYLRDNVHLRARTDSVGSMLHLRDSTQRVLHRFFERQGFCYVHTPILTSNDCEGAGETFRISTSISETPPATEEPPEQGFFSKPSYLTVSSQLHLEALSSALSRVYTLSPCFRAERSQTSRHLAEFWMLEAEWAFTSKVGDVCQVVENSLKEVLQQHSPEISILRESGDEQRFRAIEDAGHSSRSWTKITYSDAICELANHNNSFPTFQFQPRWGKALQSEHERWLAEHLIKGPVFVTDYPETLKPFYMRLNDDEKTVACFDLLIPHVGELAGGSLREERLGILDQSLEKHRLDKKEYGWYADLRRFGGAPHGGFGMGFERLISWVSGIENVRECIAMPRWAKRMIL</sequence>
<dbReference type="Gene3D" id="3.30.930.10">
    <property type="entry name" value="Bira Bifunctional Protein, Domain 2"/>
    <property type="match status" value="1"/>
</dbReference>
<dbReference type="EC" id="6.1.1.22" evidence="2"/>
<dbReference type="InterPro" id="IPR004522">
    <property type="entry name" value="Asn-tRNA-ligase"/>
</dbReference>
<dbReference type="Proteomes" id="UP000008064">
    <property type="component" value="Unassembled WGS sequence"/>
</dbReference>
<feature type="domain" description="Aminoacyl-transfer RNA synthetases class-II family profile" evidence="10">
    <location>
        <begin position="143"/>
        <end position="462"/>
    </location>
</feature>
<dbReference type="FunFam" id="3.30.930.10:FF:000016">
    <property type="entry name" value="Asparagine--tRNA ligase"/>
    <property type="match status" value="1"/>
</dbReference>
<comment type="similarity">
    <text evidence="1">Belongs to the class-II aminoacyl-tRNA synthetase family.</text>
</comment>
<dbReference type="InterPro" id="IPR004364">
    <property type="entry name" value="Aa-tRNA-synt_II"/>
</dbReference>
<proteinExistence type="inferred from homology"/>